<name>G0UMV5_TRYCI</name>
<proteinExistence type="predicted"/>
<organism evidence="2">
    <name type="scientific">Trypanosoma congolense (strain IL3000)</name>
    <dbReference type="NCBI Taxonomy" id="1068625"/>
    <lineage>
        <taxon>Eukaryota</taxon>
        <taxon>Discoba</taxon>
        <taxon>Euglenozoa</taxon>
        <taxon>Kinetoplastea</taxon>
        <taxon>Metakinetoplastina</taxon>
        <taxon>Trypanosomatida</taxon>
        <taxon>Trypanosomatidae</taxon>
        <taxon>Trypanosoma</taxon>
        <taxon>Nannomonas</taxon>
    </lineage>
</organism>
<dbReference type="AlphaFoldDB" id="G0UMV5"/>
<dbReference type="EMBL" id="HE575318">
    <property type="protein sequence ID" value="CCC90514.1"/>
    <property type="molecule type" value="Genomic_DNA"/>
</dbReference>
<evidence type="ECO:0000313" key="2">
    <source>
        <dbReference type="EMBL" id="CCC90514.1"/>
    </source>
</evidence>
<accession>G0UMV5</accession>
<sequence>MYMCVSPHLSNVDRREQHYQRLSFSLLSTPPCVYIRPVLDDIGVWYRLVDAKIYIYIYIYFLKFPLPSPFIPSANCLLISLVIFTSGFLPYDGVWHHTYLP</sequence>
<feature type="transmembrane region" description="Helical" evidence="1">
    <location>
        <begin position="44"/>
        <end position="62"/>
    </location>
</feature>
<keyword evidence="1" id="KW-1133">Transmembrane helix</keyword>
<keyword evidence="1" id="KW-0472">Membrane</keyword>
<protein>
    <submittedName>
        <fullName evidence="2">Uncharacterized protein</fullName>
    </submittedName>
</protein>
<evidence type="ECO:0000256" key="1">
    <source>
        <dbReference type="SAM" id="Phobius"/>
    </source>
</evidence>
<gene>
    <name evidence="2" type="ORF">TCIL3000_5_2230</name>
</gene>
<reference evidence="2" key="1">
    <citation type="journal article" date="2012" name="Proc. Natl. Acad. Sci. U.S.A.">
        <title>Antigenic diversity is generated by distinct evolutionary mechanisms in African trypanosome species.</title>
        <authorList>
            <person name="Jackson A.P."/>
            <person name="Berry A."/>
            <person name="Aslett M."/>
            <person name="Allison H.C."/>
            <person name="Burton P."/>
            <person name="Vavrova-Anderson J."/>
            <person name="Brown R."/>
            <person name="Browne H."/>
            <person name="Corton N."/>
            <person name="Hauser H."/>
            <person name="Gamble J."/>
            <person name="Gilderthorp R."/>
            <person name="Marcello L."/>
            <person name="McQuillan J."/>
            <person name="Otto T.D."/>
            <person name="Quail M.A."/>
            <person name="Sanders M.J."/>
            <person name="van Tonder A."/>
            <person name="Ginger M.L."/>
            <person name="Field M.C."/>
            <person name="Barry J.D."/>
            <person name="Hertz-Fowler C."/>
            <person name="Berriman M."/>
        </authorList>
    </citation>
    <scope>NUCLEOTIDE SEQUENCE</scope>
    <source>
        <strain evidence="2">IL3000</strain>
    </source>
</reference>
<keyword evidence="1" id="KW-0812">Transmembrane</keyword>
<feature type="transmembrane region" description="Helical" evidence="1">
    <location>
        <begin position="74"/>
        <end position="91"/>
    </location>
</feature>